<dbReference type="Gene3D" id="1.10.4160.10">
    <property type="entry name" value="Hydantoin permease"/>
    <property type="match status" value="1"/>
</dbReference>
<dbReference type="CDD" id="cd11485">
    <property type="entry name" value="SLC-NCS1sbd_YbbW-like"/>
    <property type="match status" value="1"/>
</dbReference>
<feature type="transmembrane region" description="Helical" evidence="7">
    <location>
        <begin position="238"/>
        <end position="256"/>
    </location>
</feature>
<gene>
    <name evidence="8" type="ORF">M6B38_167330</name>
</gene>
<dbReference type="PANTHER" id="PTHR30618">
    <property type="entry name" value="NCS1 FAMILY PURINE/PYRIMIDINE TRANSPORTER"/>
    <property type="match status" value="1"/>
</dbReference>
<feature type="transmembrane region" description="Helical" evidence="7">
    <location>
        <begin position="428"/>
        <end position="453"/>
    </location>
</feature>
<feature type="transmembrane region" description="Helical" evidence="7">
    <location>
        <begin position="510"/>
        <end position="533"/>
    </location>
</feature>
<dbReference type="Pfam" id="PF02133">
    <property type="entry name" value="Transp_cyt_pur"/>
    <property type="match status" value="1"/>
</dbReference>
<evidence type="ECO:0000313" key="8">
    <source>
        <dbReference type="EMBL" id="KAJ6808496.1"/>
    </source>
</evidence>
<dbReference type="EMBL" id="JANAVB010033416">
    <property type="protein sequence ID" value="KAJ6808496.1"/>
    <property type="molecule type" value="Genomic_DNA"/>
</dbReference>
<dbReference type="AlphaFoldDB" id="A0AAX6EWQ4"/>
<dbReference type="PANTHER" id="PTHR30618:SF0">
    <property type="entry name" value="PURINE-URACIL PERMEASE NCS1"/>
    <property type="match status" value="1"/>
</dbReference>
<proteinExistence type="inferred from homology"/>
<evidence type="ECO:0000256" key="7">
    <source>
        <dbReference type="SAM" id="Phobius"/>
    </source>
</evidence>
<dbReference type="Proteomes" id="UP001140949">
    <property type="component" value="Unassembled WGS sequence"/>
</dbReference>
<comment type="subcellular location">
    <subcellularLocation>
        <location evidence="1">Membrane</location>
        <topology evidence="1">Multi-pass membrane protein</topology>
    </subcellularLocation>
</comment>
<feature type="transmembrane region" description="Helical" evidence="7">
    <location>
        <begin position="478"/>
        <end position="498"/>
    </location>
</feature>
<dbReference type="GO" id="GO:0005886">
    <property type="term" value="C:plasma membrane"/>
    <property type="evidence" value="ECO:0007669"/>
    <property type="project" value="TreeGrafter"/>
</dbReference>
<organism evidence="8 9">
    <name type="scientific">Iris pallida</name>
    <name type="common">Sweet iris</name>
    <dbReference type="NCBI Taxonomy" id="29817"/>
    <lineage>
        <taxon>Eukaryota</taxon>
        <taxon>Viridiplantae</taxon>
        <taxon>Streptophyta</taxon>
        <taxon>Embryophyta</taxon>
        <taxon>Tracheophyta</taxon>
        <taxon>Spermatophyta</taxon>
        <taxon>Magnoliopsida</taxon>
        <taxon>Liliopsida</taxon>
        <taxon>Asparagales</taxon>
        <taxon>Iridaceae</taxon>
        <taxon>Iridoideae</taxon>
        <taxon>Irideae</taxon>
        <taxon>Iris</taxon>
    </lineage>
</organism>
<evidence type="ECO:0000256" key="5">
    <source>
        <dbReference type="ARBA" id="ARBA00023136"/>
    </source>
</evidence>
<protein>
    <submittedName>
        <fullName evidence="8">Purine-uracil permease NCS1</fullName>
    </submittedName>
</protein>
<sequence>MQSSSLHHLRHHRRHTDTLLRFRAIRHSAPPSHLNLPPAPPLHLHEHPSPLLRSNRPMQRSPPRAHSSDLAPVPPSLRTFTALDMASLWVGLVVGVPSYYLAGSLVALGMAWWQGVATVVAANSVVLLLLVLTGIPGAKYGIPFPVLARSSFGVCGAHVPTLLRALVGCGWYGIESWIGGQAIFLLLPSSLKGSPAMLAQIPWLGTSALEFSCFLLFWLVQLGIIWRGMEGIRDLEKYSAPVLVLLTCCLLCWAYVEAGGFGPMLSLPSRLPPGQFWPVFLPSLNANISFWATVALNIPDFTRYARSQRDQILGQLGLPVFMGLFTFVGLAVSSSTEVIFGQIISDPIRLLGRIGGGAGAPAALLAIFGVGLATVTTNLAANVVAPANALASLSPSAFGGFRRGALATALLGAALQPWRLLASSESFVYTWLLGCSALVGPAGGIVLADYYLVKGMELDVGALYSEAPRGRYYYRKGFNAAAMAALLVGVLPVVPGFLHKLGVLSDVKEVFVLLYNNAWFVSFFVAGTVYWLITTLERIVWKRESS</sequence>
<accession>A0AAX6EWQ4</accession>
<dbReference type="InterPro" id="IPR045225">
    <property type="entry name" value="Uracil/uridine/allantoin_perm"/>
</dbReference>
<dbReference type="FunFam" id="1.10.4160.10:FF:000001">
    <property type="entry name" value="Uracil permease, putative"/>
    <property type="match status" value="1"/>
</dbReference>
<feature type="transmembrane region" description="Helical" evidence="7">
    <location>
        <begin position="360"/>
        <end position="384"/>
    </location>
</feature>
<feature type="transmembrane region" description="Helical" evidence="7">
    <location>
        <begin position="276"/>
        <end position="296"/>
    </location>
</feature>
<evidence type="ECO:0000256" key="3">
    <source>
        <dbReference type="ARBA" id="ARBA00022692"/>
    </source>
</evidence>
<feature type="region of interest" description="Disordered" evidence="6">
    <location>
        <begin position="45"/>
        <end position="72"/>
    </location>
</feature>
<evidence type="ECO:0000256" key="2">
    <source>
        <dbReference type="ARBA" id="ARBA00008974"/>
    </source>
</evidence>
<keyword evidence="9" id="KW-1185">Reference proteome</keyword>
<feature type="transmembrane region" description="Helical" evidence="7">
    <location>
        <begin position="88"/>
        <end position="113"/>
    </location>
</feature>
<keyword evidence="4 7" id="KW-1133">Transmembrane helix</keyword>
<reference evidence="8" key="1">
    <citation type="journal article" date="2023" name="GigaByte">
        <title>Genome assembly of the bearded iris, Iris pallida Lam.</title>
        <authorList>
            <person name="Bruccoleri R.E."/>
            <person name="Oakeley E.J."/>
            <person name="Faust A.M.E."/>
            <person name="Altorfer M."/>
            <person name="Dessus-Babus S."/>
            <person name="Burckhardt D."/>
            <person name="Oertli M."/>
            <person name="Naumann U."/>
            <person name="Petersen F."/>
            <person name="Wong J."/>
        </authorList>
    </citation>
    <scope>NUCLEOTIDE SEQUENCE</scope>
    <source>
        <strain evidence="8">GSM-AAB239-AS_SAM_17_03QT</strain>
    </source>
</reference>
<reference evidence="8" key="2">
    <citation type="submission" date="2023-04" db="EMBL/GenBank/DDBJ databases">
        <authorList>
            <person name="Bruccoleri R.E."/>
            <person name="Oakeley E.J."/>
            <person name="Faust A.-M."/>
            <person name="Dessus-Babus S."/>
            <person name="Altorfer M."/>
            <person name="Burckhardt D."/>
            <person name="Oertli M."/>
            <person name="Naumann U."/>
            <person name="Petersen F."/>
            <person name="Wong J."/>
        </authorList>
    </citation>
    <scope>NUCLEOTIDE SEQUENCE</scope>
    <source>
        <strain evidence="8">GSM-AAB239-AS_SAM_17_03QT</strain>
        <tissue evidence="8">Leaf</tissue>
    </source>
</reference>
<dbReference type="InterPro" id="IPR001248">
    <property type="entry name" value="Pur-cyt_permease"/>
</dbReference>
<feature type="transmembrane region" description="Helical" evidence="7">
    <location>
        <begin position="119"/>
        <end position="142"/>
    </location>
</feature>
<keyword evidence="5 7" id="KW-0472">Membrane</keyword>
<feature type="transmembrane region" description="Helical" evidence="7">
    <location>
        <begin position="207"/>
        <end position="226"/>
    </location>
</feature>
<comment type="similarity">
    <text evidence="2">Belongs to the purine-cytosine permease (2.A.39) family.</text>
</comment>
<dbReference type="GO" id="GO:0015205">
    <property type="term" value="F:nucleobase transmembrane transporter activity"/>
    <property type="evidence" value="ECO:0007669"/>
    <property type="project" value="TreeGrafter"/>
</dbReference>
<evidence type="ECO:0000256" key="6">
    <source>
        <dbReference type="SAM" id="MobiDB-lite"/>
    </source>
</evidence>
<feature type="transmembrane region" description="Helical" evidence="7">
    <location>
        <begin position="162"/>
        <end position="187"/>
    </location>
</feature>
<comment type="caution">
    <text evidence="8">The sequence shown here is derived from an EMBL/GenBank/DDBJ whole genome shotgun (WGS) entry which is preliminary data.</text>
</comment>
<evidence type="ECO:0000313" key="9">
    <source>
        <dbReference type="Proteomes" id="UP001140949"/>
    </source>
</evidence>
<feature type="transmembrane region" description="Helical" evidence="7">
    <location>
        <begin position="316"/>
        <end position="340"/>
    </location>
</feature>
<evidence type="ECO:0000256" key="4">
    <source>
        <dbReference type="ARBA" id="ARBA00022989"/>
    </source>
</evidence>
<evidence type="ECO:0000256" key="1">
    <source>
        <dbReference type="ARBA" id="ARBA00004141"/>
    </source>
</evidence>
<name>A0AAX6EWQ4_IRIPA</name>
<keyword evidence="3 7" id="KW-0812">Transmembrane</keyword>